<evidence type="ECO:0000259" key="2">
    <source>
        <dbReference type="Pfam" id="PF04552"/>
    </source>
</evidence>
<reference evidence="4" key="1">
    <citation type="submission" date="2017-09" db="EMBL/GenBank/DDBJ databases">
        <title>Metaegenomics of thermophilic ammonia-oxidizing enrichment culture.</title>
        <authorList>
            <person name="Kato S."/>
            <person name="Suzuki K."/>
        </authorList>
    </citation>
    <scope>NUCLEOTIDE SEQUENCE [LARGE SCALE GENOMIC DNA]</scope>
</reference>
<dbReference type="Pfam" id="PF04552">
    <property type="entry name" value="Sigma54_DBD"/>
    <property type="match status" value="1"/>
</dbReference>
<dbReference type="InterPro" id="IPR007634">
    <property type="entry name" value="RNA_pol_sigma_54_DNA-bd"/>
</dbReference>
<protein>
    <recommendedName>
        <fullName evidence="2">RNA polymerase sigma factor 54 DNA-binding domain-containing protein</fullName>
    </recommendedName>
</protein>
<dbReference type="AlphaFoldDB" id="A0A2H5XCJ9"/>
<dbReference type="PANTHER" id="PTHR32248">
    <property type="entry name" value="RNA POLYMERASE SIGMA-54 FACTOR"/>
    <property type="match status" value="1"/>
</dbReference>
<dbReference type="PANTHER" id="PTHR32248:SF4">
    <property type="entry name" value="RNA POLYMERASE SIGMA-54 FACTOR"/>
    <property type="match status" value="1"/>
</dbReference>
<comment type="caution">
    <text evidence="3">The sequence shown here is derived from an EMBL/GenBank/DDBJ whole genome shotgun (WGS) entry which is preliminary data.</text>
</comment>
<dbReference type="InterPro" id="IPR009057">
    <property type="entry name" value="Homeodomain-like_sf"/>
</dbReference>
<evidence type="ECO:0000313" key="3">
    <source>
        <dbReference type="EMBL" id="GBC98895.1"/>
    </source>
</evidence>
<feature type="domain" description="RNA polymerase sigma factor 54 DNA-binding" evidence="2">
    <location>
        <begin position="288"/>
        <end position="361"/>
    </location>
</feature>
<dbReference type="EMBL" id="BEHT01000017">
    <property type="protein sequence ID" value="GBC98895.1"/>
    <property type="molecule type" value="Genomic_DNA"/>
</dbReference>
<dbReference type="PROSITE" id="PS50044">
    <property type="entry name" value="SIGMA54_3"/>
    <property type="match status" value="1"/>
</dbReference>
<dbReference type="GO" id="GO:0001216">
    <property type="term" value="F:DNA-binding transcription activator activity"/>
    <property type="evidence" value="ECO:0007669"/>
    <property type="project" value="InterPro"/>
</dbReference>
<organism evidence="3 4">
    <name type="scientific">Candidatus Fervidibacter japonicus</name>
    <dbReference type="NCBI Taxonomy" id="2035412"/>
    <lineage>
        <taxon>Bacteria</taxon>
        <taxon>Candidatus Fervidibacterota</taxon>
        <taxon>Candidatus Fervidibacter</taxon>
    </lineage>
</organism>
<accession>A0A2H5XCJ9</accession>
<evidence type="ECO:0000313" key="4">
    <source>
        <dbReference type="Proteomes" id="UP000236173"/>
    </source>
</evidence>
<dbReference type="SUPFAM" id="SSF46689">
    <property type="entry name" value="Homeodomain-like"/>
    <property type="match status" value="1"/>
</dbReference>
<dbReference type="InterPro" id="IPR000394">
    <property type="entry name" value="RNA_pol_sigma_54"/>
</dbReference>
<feature type="region of interest" description="Disordered" evidence="1">
    <location>
        <begin position="408"/>
        <end position="427"/>
    </location>
</feature>
<gene>
    <name evidence="3" type="ORF">HRbin17_01412</name>
</gene>
<evidence type="ECO:0000256" key="1">
    <source>
        <dbReference type="SAM" id="MobiDB-lite"/>
    </source>
</evidence>
<dbReference type="Proteomes" id="UP000236173">
    <property type="component" value="Unassembled WGS sequence"/>
</dbReference>
<dbReference type="Gene3D" id="1.10.10.60">
    <property type="entry name" value="Homeodomain-like"/>
    <property type="match status" value="1"/>
</dbReference>
<proteinExistence type="predicted"/>
<sequence length="427" mass="50060">MRLRPSVHPKLKPALRRPSVHWRRAFASEQSARQLAEWVERHELFRALASAGVIRKLRWDRYLPRDRYLAFMERHAVAFVHRHRLYDRPEWQFLLTHPRAEEFLPDWAQQWGVPERELRRVIRYLRQYTPPRQDMLLADFRDEQAVPAPSGVDDFGELIDLATDFVRRYGVSQQEFVDYFLSGRYSPEVIAQRFGCSVAEARSLLDALDHLEVQEMVVGAPLTMEPLPQVPATDSLLAEVWVDNEGQVRWRFVQQRYYLRYLIDWERLAEWKRRQGTAPALTDLLDALQALNERSGVLASLVHRVCQAQREFLVTGAPLSLRPLTQAEVARQIGCHRSVVCRLVRGQWIKTPHGRIPLTDLLPRTQEIVARLFHTYPDWSDQQIADYLQQRWGVRLSRRTVTYHRHRAQANGALPQTARRSKGHSRA</sequence>
<name>A0A2H5XCJ9_9BACT</name>
<dbReference type="GO" id="GO:0016987">
    <property type="term" value="F:sigma factor activity"/>
    <property type="evidence" value="ECO:0007669"/>
    <property type="project" value="InterPro"/>
</dbReference>